<evidence type="ECO:0000256" key="1">
    <source>
        <dbReference type="SAM" id="MobiDB-lite"/>
    </source>
</evidence>
<feature type="compositionally biased region" description="Basic and acidic residues" evidence="1">
    <location>
        <begin position="1"/>
        <end position="16"/>
    </location>
</feature>
<feature type="region of interest" description="Disordered" evidence="1">
    <location>
        <begin position="1"/>
        <end position="21"/>
    </location>
</feature>
<dbReference type="RefSeq" id="WP_220578658.1">
    <property type="nucleotide sequence ID" value="NZ_RKLT01000001.1"/>
</dbReference>
<evidence type="ECO:0000313" key="3">
    <source>
        <dbReference type="Proteomes" id="UP001430455"/>
    </source>
</evidence>
<comment type="caution">
    <text evidence="2">The sequence shown here is derived from an EMBL/GenBank/DDBJ whole genome shotgun (WGS) entry which is preliminary data.</text>
</comment>
<dbReference type="AlphaFoldDB" id="A0AAW4P7G5"/>
<proteinExistence type="predicted"/>
<organism evidence="2 3">
    <name type="scientific">Haloarcula nitratireducens</name>
    <dbReference type="NCBI Taxonomy" id="2487749"/>
    <lineage>
        <taxon>Archaea</taxon>
        <taxon>Methanobacteriati</taxon>
        <taxon>Methanobacteriota</taxon>
        <taxon>Stenosarchaea group</taxon>
        <taxon>Halobacteria</taxon>
        <taxon>Halobacteriales</taxon>
        <taxon>Haloarculaceae</taxon>
        <taxon>Haloarcula</taxon>
    </lineage>
</organism>
<protein>
    <submittedName>
        <fullName evidence="2">Uncharacterized protein</fullName>
    </submittedName>
</protein>
<accession>A0AAW4P7G5</accession>
<name>A0AAW4P7G5_9EURY</name>
<dbReference type="EMBL" id="RKLT01000001">
    <property type="protein sequence ID" value="MBX0293976.1"/>
    <property type="molecule type" value="Genomic_DNA"/>
</dbReference>
<reference evidence="2 3" key="1">
    <citation type="submission" date="2021-06" db="EMBL/GenBank/DDBJ databases">
        <title>Halomicroarcula sp. a new haloarchaeum isolated from saline soil.</title>
        <authorList>
            <person name="Duran-Viseras A."/>
            <person name="Sanchez-Porro C."/>
            <person name="Ventosa A."/>
        </authorList>
    </citation>
    <scope>NUCLEOTIDE SEQUENCE [LARGE SCALE GENOMIC DNA]</scope>
    <source>
        <strain evidence="2 3">F27</strain>
    </source>
</reference>
<dbReference type="InterPro" id="IPR043811">
    <property type="entry name" value="DUF5793"/>
</dbReference>
<keyword evidence="3" id="KW-1185">Reference proteome</keyword>
<gene>
    <name evidence="2" type="ORF">EGH23_03655</name>
</gene>
<dbReference type="Pfam" id="PF19106">
    <property type="entry name" value="DUF5793"/>
    <property type="match status" value="1"/>
</dbReference>
<sequence length="141" mass="15303">MRRDHFTVDVESDHDGTPTISIDYDGPADGLRERLTTGTDGTLDAGEIDVVFRRQADSDGGVLSLTNRLTGEFVLEVSADTDDVTALVSAAEGREDDGQYEVRLTDSDGESLVYGKRTLLVYDHDGSLLRQRSLIPGGVEL</sequence>
<evidence type="ECO:0000313" key="2">
    <source>
        <dbReference type="EMBL" id="MBX0293976.1"/>
    </source>
</evidence>
<dbReference type="Proteomes" id="UP001430455">
    <property type="component" value="Unassembled WGS sequence"/>
</dbReference>